<dbReference type="EMBL" id="LR739237">
    <property type="protein sequence ID" value="VZS00312.1"/>
    <property type="molecule type" value="Genomic_DNA"/>
</dbReference>
<dbReference type="AlphaFoldDB" id="A0A654IRV8"/>
<evidence type="ECO:0000256" key="1">
    <source>
        <dbReference type="SAM" id="SignalP"/>
    </source>
</evidence>
<organism evidence="2">
    <name type="scientific">Mycoplasma feriruminatoris</name>
    <dbReference type="NCBI Taxonomy" id="1179777"/>
    <lineage>
        <taxon>Bacteria</taxon>
        <taxon>Bacillati</taxon>
        <taxon>Mycoplasmatota</taxon>
        <taxon>Mollicutes</taxon>
        <taxon>Mycoplasmataceae</taxon>
        <taxon>Mycoplasma</taxon>
    </lineage>
</organism>
<feature type="signal peptide" evidence="1">
    <location>
        <begin position="1"/>
        <end position="17"/>
    </location>
</feature>
<name>A0A654IRV8_9MOLU</name>
<proteinExistence type="predicted"/>
<accession>A0A654IRV8</accession>
<sequence>MKKFLLSLSPIGLISMASLLLVSCSKNNSNISTNNVVKKTDNKSSNTYKTNSDIVYKKEINNKEPLNKEKIDKQIQNDEPIYVPKLSDELLNEKKNIEELLKDSSKVEEIKNYVEDQFYRNTYLKNKKIKIQKLNDYKEKVLSELFNKNDFQKIKDELIKIIKEVIEITKDSKDKNDFEQKLKTYEKLSIDRELKNGILAEMEFVFNKKISIEQESATKTEFNKFVKEVETLISEKNTNELKEKLFKLVDEISNLESNN</sequence>
<protein>
    <recommendedName>
        <fullName evidence="3">Lipoprotein</fullName>
    </recommendedName>
</protein>
<keyword evidence="1" id="KW-0732">Signal</keyword>
<reference evidence="2" key="1">
    <citation type="submission" date="2019-11" db="EMBL/GenBank/DDBJ databases">
        <authorList>
            <person name="Falquet L."/>
            <person name="Falquet L."/>
        </authorList>
    </citation>
    <scope>NUCLEOTIDE SEQUENCE</scope>
    <source>
        <strain evidence="2">14/OD_0492</strain>
    </source>
</reference>
<gene>
    <name evidence="2" type="ORF">MF5582_00533</name>
</gene>
<feature type="chain" id="PRO_5024800606" description="Lipoprotein" evidence="1">
    <location>
        <begin position="18"/>
        <end position="259"/>
    </location>
</feature>
<evidence type="ECO:0008006" key="3">
    <source>
        <dbReference type="Google" id="ProtNLM"/>
    </source>
</evidence>
<evidence type="ECO:0000313" key="2">
    <source>
        <dbReference type="EMBL" id="VZS00312.1"/>
    </source>
</evidence>
<dbReference type="PROSITE" id="PS51257">
    <property type="entry name" value="PROKAR_LIPOPROTEIN"/>
    <property type="match status" value="1"/>
</dbReference>